<name>A0ACB5U3A2_AMBMO</name>
<accession>A0ACB5U3A2</accession>
<reference evidence="1" key="1">
    <citation type="submission" date="2023-04" db="EMBL/GenBank/DDBJ databases">
        <title>Ambrosiozyma monospora NBRC 10751.</title>
        <authorList>
            <person name="Ichikawa N."/>
            <person name="Sato H."/>
            <person name="Tonouchi N."/>
        </authorList>
    </citation>
    <scope>NUCLEOTIDE SEQUENCE</scope>
    <source>
        <strain evidence="1">NBRC 10751</strain>
    </source>
</reference>
<gene>
    <name evidence="1" type="ORF">Amon02_001097300</name>
</gene>
<evidence type="ECO:0000313" key="1">
    <source>
        <dbReference type="EMBL" id="GMF00320.1"/>
    </source>
</evidence>
<dbReference type="EMBL" id="BSXS01011357">
    <property type="protein sequence ID" value="GMF00320.1"/>
    <property type="molecule type" value="Genomic_DNA"/>
</dbReference>
<dbReference type="Proteomes" id="UP001165064">
    <property type="component" value="Unassembled WGS sequence"/>
</dbReference>
<proteinExistence type="predicted"/>
<sequence>MKLMSWSEKKNAGIAWVTREDRVEFVKFVTDTLTIEKIVVEFKELVGPAKMISSNTVMTDDDKSALILLTYKFGILEQSKLLKVEFNMTGHWNTTVTKEITFDYKMFGFIPKYITSNRGIVCLLDTTRQNYAVVQV</sequence>
<evidence type="ECO:0000313" key="2">
    <source>
        <dbReference type="Proteomes" id="UP001165064"/>
    </source>
</evidence>
<organism evidence="1 2">
    <name type="scientific">Ambrosiozyma monospora</name>
    <name type="common">Yeast</name>
    <name type="synonym">Endomycopsis monosporus</name>
    <dbReference type="NCBI Taxonomy" id="43982"/>
    <lineage>
        <taxon>Eukaryota</taxon>
        <taxon>Fungi</taxon>
        <taxon>Dikarya</taxon>
        <taxon>Ascomycota</taxon>
        <taxon>Saccharomycotina</taxon>
        <taxon>Pichiomycetes</taxon>
        <taxon>Pichiales</taxon>
        <taxon>Pichiaceae</taxon>
        <taxon>Ambrosiozyma</taxon>
    </lineage>
</organism>
<comment type="caution">
    <text evidence="1">The sequence shown here is derived from an EMBL/GenBank/DDBJ whole genome shotgun (WGS) entry which is preliminary data.</text>
</comment>
<keyword evidence="2" id="KW-1185">Reference proteome</keyword>
<protein>
    <submittedName>
        <fullName evidence="1">Unnamed protein product</fullName>
    </submittedName>
</protein>